<dbReference type="EMBL" id="JACCHL010000001">
    <property type="protein sequence ID" value="NYH53156.1"/>
    <property type="molecule type" value="Genomic_DNA"/>
</dbReference>
<dbReference type="GO" id="GO:0003677">
    <property type="term" value="F:DNA binding"/>
    <property type="evidence" value="ECO:0007669"/>
    <property type="project" value="InterPro"/>
</dbReference>
<organism evidence="4 5">
    <name type="scientific">Nocardiopsis sinuspersici</name>
    <dbReference type="NCBI Taxonomy" id="501010"/>
    <lineage>
        <taxon>Bacteria</taxon>
        <taxon>Bacillati</taxon>
        <taxon>Actinomycetota</taxon>
        <taxon>Actinomycetes</taxon>
        <taxon>Streptosporangiales</taxon>
        <taxon>Nocardiopsidaceae</taxon>
        <taxon>Nocardiopsis</taxon>
    </lineage>
</organism>
<dbReference type="STRING" id="501010.NOSIN_24075"/>
<evidence type="ECO:0000313" key="5">
    <source>
        <dbReference type="Proteomes" id="UP000189004"/>
    </source>
</evidence>
<protein>
    <submittedName>
        <fullName evidence="3 4">Transcription elongation factor GreA</fullName>
    </submittedName>
</protein>
<feature type="domain" description="Transcription elongation factor GreA/GreB C-terminal" evidence="2">
    <location>
        <begin position="79"/>
        <end position="149"/>
    </location>
</feature>
<keyword evidence="4" id="KW-0648">Protein biosynthesis</keyword>
<comment type="caution">
    <text evidence="4">The sequence shown here is derived from an EMBL/GenBank/DDBJ whole genome shotgun (WGS) entry which is preliminary data.</text>
</comment>
<dbReference type="GO" id="GO:0003746">
    <property type="term" value="F:translation elongation factor activity"/>
    <property type="evidence" value="ECO:0007669"/>
    <property type="project" value="UniProtKB-KW"/>
</dbReference>
<dbReference type="Pfam" id="PF01272">
    <property type="entry name" value="GreA_GreB"/>
    <property type="match status" value="1"/>
</dbReference>
<dbReference type="OrthoDB" id="5118809at2"/>
<dbReference type="InterPro" id="IPR018151">
    <property type="entry name" value="TF_GreA/GreB_CS"/>
</dbReference>
<accession>A0A1V3C6V9</accession>
<feature type="region of interest" description="Disordered" evidence="1">
    <location>
        <begin position="25"/>
        <end position="47"/>
    </location>
</feature>
<evidence type="ECO:0000313" key="6">
    <source>
        <dbReference type="Proteomes" id="UP000584931"/>
    </source>
</evidence>
<dbReference type="Proteomes" id="UP000584931">
    <property type="component" value="Unassembled WGS sequence"/>
</dbReference>
<evidence type="ECO:0000313" key="3">
    <source>
        <dbReference type="EMBL" id="NYH53156.1"/>
    </source>
</evidence>
<dbReference type="GO" id="GO:0032784">
    <property type="term" value="P:regulation of DNA-templated transcription elongation"/>
    <property type="evidence" value="ECO:0007669"/>
    <property type="project" value="InterPro"/>
</dbReference>
<dbReference type="SUPFAM" id="SSF54534">
    <property type="entry name" value="FKBP-like"/>
    <property type="match status" value="1"/>
</dbReference>
<feature type="compositionally biased region" description="Gly residues" evidence="1">
    <location>
        <begin position="31"/>
        <end position="40"/>
    </location>
</feature>
<dbReference type="Proteomes" id="UP000189004">
    <property type="component" value="Unassembled WGS sequence"/>
</dbReference>
<keyword evidence="4" id="KW-0251">Elongation factor</keyword>
<dbReference type="PROSITE" id="PS00830">
    <property type="entry name" value="GREAB_2"/>
    <property type="match status" value="1"/>
</dbReference>
<proteinExistence type="predicted"/>
<dbReference type="InterPro" id="IPR036953">
    <property type="entry name" value="GreA/GreB_C_sf"/>
</dbReference>
<dbReference type="AlphaFoldDB" id="A0A1V3C6V9"/>
<reference evidence="4" key="1">
    <citation type="submission" date="2016-08" db="EMBL/GenBank/DDBJ databases">
        <authorList>
            <person name="Seilhamer J.J."/>
        </authorList>
    </citation>
    <scope>NUCLEOTIDE SEQUENCE [LARGE SCALE GENOMIC DNA]</scope>
    <source>
        <strain evidence="4">UTMC102</strain>
    </source>
</reference>
<name>A0A1V3C6V9_9ACTN</name>
<accession>A0A7Y9XC95</accession>
<dbReference type="InterPro" id="IPR001437">
    <property type="entry name" value="Tscrpt_elong_fac_GreA/B_C"/>
</dbReference>
<sequence length="171" mass="18383">MAKTTDRWMTREAHERLLEELRALRSLPDGDPGGSDGGAGDTLPAPRYIHDPAVRQARVQTIERLLSEAVVEEAAPDDGIASPGKVLTIRYDGEAETEEFLLGVRDASVADRMTVYSPDSPLGASLLGARRGERRTFTAPRGAVIGVTLVNAQPYRSAAAHRTGRTGPAEH</sequence>
<reference evidence="5" key="2">
    <citation type="submission" date="2016-08" db="EMBL/GenBank/DDBJ databases">
        <authorList>
            <person name="Tokovenko B."/>
            <person name="Kalinowski J."/>
        </authorList>
    </citation>
    <scope>NUCLEOTIDE SEQUENCE [LARGE SCALE GENOMIC DNA]</scope>
    <source>
        <strain evidence="5">UTMC102</strain>
    </source>
</reference>
<gene>
    <name evidence="3" type="ORF">HNR06_002745</name>
    <name evidence="4" type="ORF">NOSIN_24075</name>
</gene>
<dbReference type="RefSeq" id="WP_077692972.1">
    <property type="nucleotide sequence ID" value="NZ_JACCHL010000001.1"/>
</dbReference>
<evidence type="ECO:0000259" key="2">
    <source>
        <dbReference type="Pfam" id="PF01272"/>
    </source>
</evidence>
<evidence type="ECO:0000313" key="4">
    <source>
        <dbReference type="EMBL" id="OOC56524.1"/>
    </source>
</evidence>
<evidence type="ECO:0000256" key="1">
    <source>
        <dbReference type="SAM" id="MobiDB-lite"/>
    </source>
</evidence>
<dbReference type="Gene3D" id="3.10.50.30">
    <property type="entry name" value="Transcription elongation factor, GreA/GreB, C-terminal domain"/>
    <property type="match status" value="1"/>
</dbReference>
<dbReference type="EMBL" id="MCOK01000001">
    <property type="protein sequence ID" value="OOC56524.1"/>
    <property type="molecule type" value="Genomic_DNA"/>
</dbReference>
<reference evidence="3 6" key="3">
    <citation type="submission" date="2020-07" db="EMBL/GenBank/DDBJ databases">
        <title>Sequencing the genomes of 1000 actinobacteria strains.</title>
        <authorList>
            <person name="Klenk H.-P."/>
        </authorList>
    </citation>
    <scope>NUCLEOTIDE SEQUENCE [LARGE SCALE GENOMIC DNA]</scope>
    <source>
        <strain evidence="3 6">DSM 45278</strain>
    </source>
</reference>
<keyword evidence="5" id="KW-1185">Reference proteome</keyword>